<feature type="transmembrane region" description="Helical" evidence="9">
    <location>
        <begin position="12"/>
        <end position="31"/>
    </location>
</feature>
<dbReference type="AlphaFoldDB" id="A0A3E2H7P2"/>
<dbReference type="STRING" id="5539.A0A3E2H7P2"/>
<keyword evidence="5 7" id="KW-0408">Iron</keyword>
<organism evidence="10 11">
    <name type="scientific">Scytalidium lignicola</name>
    <name type="common">Hyphomycete</name>
    <dbReference type="NCBI Taxonomy" id="5539"/>
    <lineage>
        <taxon>Eukaryota</taxon>
        <taxon>Fungi</taxon>
        <taxon>Dikarya</taxon>
        <taxon>Ascomycota</taxon>
        <taxon>Pezizomycotina</taxon>
        <taxon>Leotiomycetes</taxon>
        <taxon>Leotiomycetes incertae sedis</taxon>
        <taxon>Scytalidium</taxon>
    </lineage>
</organism>
<keyword evidence="9" id="KW-1133">Transmembrane helix</keyword>
<feature type="non-terminal residue" evidence="10">
    <location>
        <position position="531"/>
    </location>
</feature>
<evidence type="ECO:0000256" key="1">
    <source>
        <dbReference type="ARBA" id="ARBA00001971"/>
    </source>
</evidence>
<feature type="binding site" description="axial binding residue" evidence="7">
    <location>
        <position position="467"/>
    </location>
    <ligand>
        <name>heme</name>
        <dbReference type="ChEBI" id="CHEBI:30413"/>
    </ligand>
    <ligandPart>
        <name>Fe</name>
        <dbReference type="ChEBI" id="CHEBI:18248"/>
    </ligandPart>
</feature>
<comment type="cofactor">
    <cofactor evidence="1 7">
        <name>heme</name>
        <dbReference type="ChEBI" id="CHEBI:30413"/>
    </cofactor>
</comment>
<keyword evidence="9" id="KW-0812">Transmembrane</keyword>
<dbReference type="Gene3D" id="1.10.630.10">
    <property type="entry name" value="Cytochrome P450"/>
    <property type="match status" value="1"/>
</dbReference>
<dbReference type="EMBL" id="NCSJ02000129">
    <property type="protein sequence ID" value="RFU29394.1"/>
    <property type="molecule type" value="Genomic_DNA"/>
</dbReference>
<dbReference type="OMA" id="WIKATIT"/>
<keyword evidence="6 8" id="KW-0503">Monooxygenase</keyword>
<dbReference type="InterPro" id="IPR001128">
    <property type="entry name" value="Cyt_P450"/>
</dbReference>
<keyword evidence="4 8" id="KW-0560">Oxidoreductase</keyword>
<dbReference type="Proteomes" id="UP000258309">
    <property type="component" value="Unassembled WGS sequence"/>
</dbReference>
<dbReference type="PROSITE" id="PS00086">
    <property type="entry name" value="CYTOCHROME_P450"/>
    <property type="match status" value="1"/>
</dbReference>
<gene>
    <name evidence="10" type="ORF">B7463_g6914</name>
</gene>
<evidence type="ECO:0000256" key="8">
    <source>
        <dbReference type="RuleBase" id="RU000461"/>
    </source>
</evidence>
<evidence type="ECO:0000256" key="9">
    <source>
        <dbReference type="SAM" id="Phobius"/>
    </source>
</evidence>
<reference evidence="10 11" key="1">
    <citation type="submission" date="2018-05" db="EMBL/GenBank/DDBJ databases">
        <title>Draft genome sequence of Scytalidium lignicola DSM 105466, a ubiquitous saprotrophic fungus.</title>
        <authorList>
            <person name="Buettner E."/>
            <person name="Gebauer A.M."/>
            <person name="Hofrichter M."/>
            <person name="Liers C."/>
            <person name="Kellner H."/>
        </authorList>
    </citation>
    <scope>NUCLEOTIDE SEQUENCE [LARGE SCALE GENOMIC DNA]</scope>
    <source>
        <strain evidence="10 11">DSM 105466</strain>
    </source>
</reference>
<name>A0A3E2H7P2_SCYLI</name>
<dbReference type="InterPro" id="IPR017972">
    <property type="entry name" value="Cyt_P450_CS"/>
</dbReference>
<accession>A0A3E2H7P2</accession>
<comment type="similarity">
    <text evidence="2 8">Belongs to the cytochrome P450 family.</text>
</comment>
<dbReference type="PANTHER" id="PTHR46206:SF6">
    <property type="entry name" value="CYTOCHROME P450 MONOOXYGENASE AN1598-RELATED"/>
    <property type="match status" value="1"/>
</dbReference>
<evidence type="ECO:0000256" key="7">
    <source>
        <dbReference type="PIRSR" id="PIRSR602403-1"/>
    </source>
</evidence>
<dbReference type="InterPro" id="IPR002403">
    <property type="entry name" value="Cyt_P450_E_grp-IV"/>
</dbReference>
<keyword evidence="11" id="KW-1185">Reference proteome</keyword>
<protein>
    <recommendedName>
        <fullName evidence="12">Cytochrome P450</fullName>
    </recommendedName>
</protein>
<dbReference type="OrthoDB" id="1844152at2759"/>
<keyword evidence="9" id="KW-0472">Membrane</keyword>
<evidence type="ECO:0008006" key="12">
    <source>
        <dbReference type="Google" id="ProtNLM"/>
    </source>
</evidence>
<evidence type="ECO:0000256" key="4">
    <source>
        <dbReference type="ARBA" id="ARBA00023002"/>
    </source>
</evidence>
<evidence type="ECO:0000256" key="2">
    <source>
        <dbReference type="ARBA" id="ARBA00010617"/>
    </source>
</evidence>
<dbReference type="SUPFAM" id="SSF48264">
    <property type="entry name" value="Cytochrome P450"/>
    <property type="match status" value="1"/>
</dbReference>
<evidence type="ECO:0000313" key="11">
    <source>
        <dbReference type="Proteomes" id="UP000258309"/>
    </source>
</evidence>
<dbReference type="GO" id="GO:0005506">
    <property type="term" value="F:iron ion binding"/>
    <property type="evidence" value="ECO:0007669"/>
    <property type="project" value="InterPro"/>
</dbReference>
<evidence type="ECO:0000256" key="6">
    <source>
        <dbReference type="ARBA" id="ARBA00023033"/>
    </source>
</evidence>
<dbReference type="GO" id="GO:0004497">
    <property type="term" value="F:monooxygenase activity"/>
    <property type="evidence" value="ECO:0007669"/>
    <property type="project" value="UniProtKB-KW"/>
</dbReference>
<dbReference type="CDD" id="cd11041">
    <property type="entry name" value="CYP503A1-like"/>
    <property type="match status" value="1"/>
</dbReference>
<dbReference type="Pfam" id="PF00067">
    <property type="entry name" value="p450"/>
    <property type="match status" value="1"/>
</dbReference>
<evidence type="ECO:0000313" key="10">
    <source>
        <dbReference type="EMBL" id="RFU29394.1"/>
    </source>
</evidence>
<evidence type="ECO:0000256" key="5">
    <source>
        <dbReference type="ARBA" id="ARBA00023004"/>
    </source>
</evidence>
<proteinExistence type="inferred from homology"/>
<sequence length="531" mass="59526">MWNMELAETVTLPAIAGVIIVLLSGAVLRVFRRSQKLQLPIANIENGTSPTQTLFKAQAQFPNSPFILALNPPWVILPHSLTDEVKTLTEDKASFHRLSYIRMQGRYTGISAGDHPEAIDAIKYDLTRNIASILGDLQDEISFAMDKEIGDVEGWKETYVYGTVLRLVARLSARTFVGLPLCREEDWLKATINVTTDTVIGVNAIAKHNPWFRPFVAPFIPELRNLKKYDAFFSGKLKSQVNAIMAAYKKQGITLKKPSAENISDEGVEEGNHNLVHWVMRNFKDKSRVTAGEIGVVEKLAAFAAIHTTSMAITHMIFDLAAYPEYATELREEYNAVITEEGYPDARLRKNSMPKLKKLDSFMKESQRVNPPGMIAMGRLVTARNGLSLSTGHKLPYGTQFGFSNAFYPTSTIQPDTVVTAKFQPPLSEFHPWRYADLRSNSGEEHKYQFVSTDRNNITFGNGAHACPGRFFASNEIKIVILELLKRFDLALGPQGQVEGQDGYIKPKMVEVQSFYSPDPYAKIYIKPRVV</sequence>
<keyword evidence="7 8" id="KW-0349">Heme</keyword>
<evidence type="ECO:0000256" key="3">
    <source>
        <dbReference type="ARBA" id="ARBA00022723"/>
    </source>
</evidence>
<feature type="non-terminal residue" evidence="10">
    <location>
        <position position="1"/>
    </location>
</feature>
<dbReference type="GO" id="GO:0016705">
    <property type="term" value="F:oxidoreductase activity, acting on paired donors, with incorporation or reduction of molecular oxygen"/>
    <property type="evidence" value="ECO:0007669"/>
    <property type="project" value="InterPro"/>
</dbReference>
<dbReference type="PRINTS" id="PR00465">
    <property type="entry name" value="EP450IV"/>
</dbReference>
<dbReference type="GO" id="GO:0020037">
    <property type="term" value="F:heme binding"/>
    <property type="evidence" value="ECO:0007669"/>
    <property type="project" value="InterPro"/>
</dbReference>
<comment type="caution">
    <text evidence="10">The sequence shown here is derived from an EMBL/GenBank/DDBJ whole genome shotgun (WGS) entry which is preliminary data.</text>
</comment>
<dbReference type="InterPro" id="IPR036396">
    <property type="entry name" value="Cyt_P450_sf"/>
</dbReference>
<keyword evidence="3 7" id="KW-0479">Metal-binding</keyword>
<dbReference type="PANTHER" id="PTHR46206">
    <property type="entry name" value="CYTOCHROME P450"/>
    <property type="match status" value="1"/>
</dbReference>